<evidence type="ECO:0000313" key="6">
    <source>
        <dbReference type="Proteomes" id="UP000285604"/>
    </source>
</evidence>
<evidence type="ECO:0000313" key="3">
    <source>
        <dbReference type="EMBL" id="RGS11233.1"/>
    </source>
</evidence>
<evidence type="ECO:0000313" key="7">
    <source>
        <dbReference type="Proteomes" id="UP000421283"/>
    </source>
</evidence>
<dbReference type="RefSeq" id="WP_022120272.1">
    <property type="nucleotide sequence ID" value="NZ_JAHOEA010000040.1"/>
</dbReference>
<comment type="caution">
    <text evidence="3">The sequence shown here is derived from an EMBL/GenBank/DDBJ whole genome shotgun (WGS) entry which is preliminary data.</text>
</comment>
<dbReference type="AlphaFoldDB" id="A0A174XIU9"/>
<evidence type="ECO:0000313" key="5">
    <source>
        <dbReference type="Proteomes" id="UP000283872"/>
    </source>
</evidence>
<dbReference type="EMBL" id="QRVA01000057">
    <property type="protein sequence ID" value="RGS11233.1"/>
    <property type="molecule type" value="Genomic_DNA"/>
</dbReference>
<reference evidence="1" key="3">
    <citation type="submission" date="2022-11" db="EMBL/GenBank/DDBJ databases">
        <title>Genomic repertoires linked with pathogenic potency of arthritogenic Prevotella copri isolated from the gut of rheumatoid arthritis patients.</title>
        <authorList>
            <person name="Nii T."/>
            <person name="Maeda Y."/>
            <person name="Motooka D."/>
            <person name="Naito M."/>
            <person name="Matsumoto Y."/>
            <person name="Ogawa T."/>
            <person name="Oguro-Igashira E."/>
            <person name="Kishikawa T."/>
            <person name="Yamashita M."/>
            <person name="Koizumi S."/>
            <person name="Kurakawa T."/>
            <person name="Okumura R."/>
            <person name="Kayama H."/>
            <person name="Murakami M."/>
            <person name="Sakaguchi T."/>
            <person name="Das B."/>
            <person name="Nakamura S."/>
            <person name="Okada Y."/>
            <person name="Kumanogoh A."/>
            <person name="Takeda K."/>
        </authorList>
    </citation>
    <scope>NUCLEOTIDE SEQUENCE</scope>
    <source>
        <strain evidence="1">N016-13</strain>
    </source>
</reference>
<reference evidence="7" key="2">
    <citation type="submission" date="2019-09" db="EMBL/GenBank/DDBJ databases">
        <title>Distinct polysaccharide growth profiles of human intestinal Prevotella copri isolates.</title>
        <authorList>
            <person name="Fehlner-Peach H."/>
            <person name="Magnabosco C."/>
            <person name="Raghavan V."/>
            <person name="Scher J.U."/>
            <person name="Tett A."/>
            <person name="Cox L.M."/>
            <person name="Gottsegen C."/>
            <person name="Watters A."/>
            <person name="Wiltshire- Gordon J.D."/>
            <person name="Segata N."/>
            <person name="Bonneau R."/>
            <person name="Littman D.R."/>
        </authorList>
    </citation>
    <scope>NUCLEOTIDE SEQUENCE [LARGE SCALE GENOMIC DNA]</scope>
    <source>
        <strain evidence="7">iAU3127</strain>
    </source>
</reference>
<dbReference type="Proteomes" id="UP000421283">
    <property type="component" value="Unassembled WGS sequence"/>
</dbReference>
<sequence length="91" mass="10607">MITFVLINVRMSFMHILNEQTRETLSRKLGKTYDEILQMSAEELDALVEARIGKKLTPAFSLKNMVNRGSVYLFFKRLVSKNDIDKRLARI</sequence>
<gene>
    <name evidence="3" type="ORF">DWY11_14565</name>
    <name evidence="4" type="ORF">DXA63_03915</name>
    <name evidence="2" type="ORF">F7D31_09435</name>
    <name evidence="1" type="ORF">ONT05_01545</name>
</gene>
<dbReference type="Proteomes" id="UP000285604">
    <property type="component" value="Unassembled WGS sequence"/>
</dbReference>
<dbReference type="Proteomes" id="UP001209074">
    <property type="component" value="Unassembled WGS sequence"/>
</dbReference>
<evidence type="ECO:0000313" key="2">
    <source>
        <dbReference type="EMBL" id="MQO92877.1"/>
    </source>
</evidence>
<dbReference type="EMBL" id="QSCI01000009">
    <property type="protein sequence ID" value="RGX97216.1"/>
    <property type="molecule type" value="Genomic_DNA"/>
</dbReference>
<protein>
    <submittedName>
        <fullName evidence="3">Uncharacterized protein</fullName>
    </submittedName>
</protein>
<name>A0A174XIU9_9BACT</name>
<dbReference type="Proteomes" id="UP000283872">
    <property type="component" value="Unassembled WGS sequence"/>
</dbReference>
<reference evidence="2" key="4">
    <citation type="submission" date="2022-12" db="EMBL/GenBank/DDBJ databases">
        <title>Distinct polysaccharide growth profiles of human intestinal Prevotella copri isolates.</title>
        <authorList>
            <person name="Fehlner-Peach H."/>
            <person name="Magnabosco C."/>
            <person name="Raghavan V."/>
            <person name="Scher J.U."/>
            <person name="Tett A."/>
            <person name="Cox L.M."/>
            <person name="Gottsegen C."/>
            <person name="Watters A."/>
            <person name="Wiltshire- Gordon J.D."/>
            <person name="Segata N."/>
            <person name="Bonneau R."/>
            <person name="Littman D.R."/>
        </authorList>
    </citation>
    <scope>NUCLEOTIDE SEQUENCE</scope>
    <source>
        <strain evidence="2">IAU3127</strain>
    </source>
</reference>
<dbReference type="EMBL" id="VZAP01000116">
    <property type="protein sequence ID" value="MQO92877.1"/>
    <property type="molecule type" value="Genomic_DNA"/>
</dbReference>
<dbReference type="EMBL" id="JAPDUS010000002">
    <property type="protein sequence ID" value="MCW4092249.1"/>
    <property type="molecule type" value="Genomic_DNA"/>
</dbReference>
<organism evidence="3 5">
    <name type="scientific">Segatella copri</name>
    <dbReference type="NCBI Taxonomy" id="165179"/>
    <lineage>
        <taxon>Bacteria</taxon>
        <taxon>Pseudomonadati</taxon>
        <taxon>Bacteroidota</taxon>
        <taxon>Bacteroidia</taxon>
        <taxon>Bacteroidales</taxon>
        <taxon>Prevotellaceae</taxon>
        <taxon>Segatella</taxon>
    </lineage>
</organism>
<reference evidence="5 6" key="1">
    <citation type="submission" date="2018-08" db="EMBL/GenBank/DDBJ databases">
        <title>A genome reference for cultivated species of the human gut microbiota.</title>
        <authorList>
            <person name="Zou Y."/>
            <person name="Xue W."/>
            <person name="Luo G."/>
        </authorList>
    </citation>
    <scope>NUCLEOTIDE SEQUENCE [LARGE SCALE GENOMIC DNA]</scope>
    <source>
        <strain evidence="3 5">AF24-12</strain>
        <strain evidence="4 6">OF03-3</strain>
    </source>
</reference>
<accession>A0A174XIU9</accession>
<evidence type="ECO:0000313" key="4">
    <source>
        <dbReference type="EMBL" id="RGX97216.1"/>
    </source>
</evidence>
<evidence type="ECO:0000313" key="1">
    <source>
        <dbReference type="EMBL" id="MCW4092249.1"/>
    </source>
</evidence>
<proteinExistence type="predicted"/>